<dbReference type="GO" id="GO:0005655">
    <property type="term" value="C:nucleolar ribonuclease P complex"/>
    <property type="evidence" value="ECO:0007669"/>
    <property type="project" value="InterPro"/>
</dbReference>
<dbReference type="InParanoid" id="A0A136J6U3"/>
<dbReference type="GO" id="GO:0000172">
    <property type="term" value="C:ribonuclease MRP complex"/>
    <property type="evidence" value="ECO:0007669"/>
    <property type="project" value="InterPro"/>
</dbReference>
<evidence type="ECO:0000313" key="2">
    <source>
        <dbReference type="EMBL" id="KXJ92872.1"/>
    </source>
</evidence>
<feature type="domain" description="Ribonucleases P/MRP subunit Pop8-like" evidence="1">
    <location>
        <begin position="46"/>
        <end position="114"/>
    </location>
</feature>
<dbReference type="GO" id="GO:0000171">
    <property type="term" value="F:ribonuclease MRP activity"/>
    <property type="evidence" value="ECO:0007669"/>
    <property type="project" value="TreeGrafter"/>
</dbReference>
<dbReference type="OrthoDB" id="5530243at2759"/>
<protein>
    <recommendedName>
        <fullName evidence="1">Ribonucleases P/MRP subunit Pop8-like domain-containing protein</fullName>
    </recommendedName>
</protein>
<dbReference type="AlphaFoldDB" id="A0A136J6U3"/>
<dbReference type="GO" id="GO:0004526">
    <property type="term" value="F:ribonuclease P activity"/>
    <property type="evidence" value="ECO:0007669"/>
    <property type="project" value="TreeGrafter"/>
</dbReference>
<sequence length="114" mass="12249">MAATQSHQDKMDISTTSVLSTISSTAAKKSSKSLELATSTIRAPPHAYIHLQLLSSSPPSGLEEQIDALQVKSYCSAALKQFLGLHGTAISFDILKVEDSEGWIRVSRDDLAAF</sequence>
<dbReference type="PANTHER" id="PTHR28173:SF1">
    <property type="entry name" value="RIBONUCLEASES P_MRP PROTEIN SUBUNIT POP8"/>
    <property type="match status" value="1"/>
</dbReference>
<dbReference type="EMBL" id="KQ964248">
    <property type="protein sequence ID" value="KXJ92872.1"/>
    <property type="molecule type" value="Genomic_DNA"/>
</dbReference>
<dbReference type="PANTHER" id="PTHR28173">
    <property type="entry name" value="RIBONUCLEASES P/MRP PROTEIN SUBUNIT POP8"/>
    <property type="match status" value="1"/>
</dbReference>
<dbReference type="InterPro" id="IPR049128">
    <property type="entry name" value="Pop8-like_dom"/>
</dbReference>
<evidence type="ECO:0000259" key="1">
    <source>
        <dbReference type="Pfam" id="PF20976"/>
    </source>
</evidence>
<dbReference type="Pfam" id="PF20976">
    <property type="entry name" value="Pop8"/>
    <property type="match status" value="1"/>
</dbReference>
<keyword evidence="3" id="KW-1185">Reference proteome</keyword>
<dbReference type="Proteomes" id="UP000070501">
    <property type="component" value="Unassembled WGS sequence"/>
</dbReference>
<dbReference type="InterPro" id="IPR020347">
    <property type="entry name" value="Pop8"/>
</dbReference>
<organism evidence="2 3">
    <name type="scientific">Microdochium bolleyi</name>
    <dbReference type="NCBI Taxonomy" id="196109"/>
    <lineage>
        <taxon>Eukaryota</taxon>
        <taxon>Fungi</taxon>
        <taxon>Dikarya</taxon>
        <taxon>Ascomycota</taxon>
        <taxon>Pezizomycotina</taxon>
        <taxon>Sordariomycetes</taxon>
        <taxon>Xylariomycetidae</taxon>
        <taxon>Xylariales</taxon>
        <taxon>Microdochiaceae</taxon>
        <taxon>Microdochium</taxon>
    </lineage>
</organism>
<gene>
    <name evidence="2" type="ORF">Micbo1qcDRAFT_160712</name>
</gene>
<dbReference type="GO" id="GO:0008033">
    <property type="term" value="P:tRNA processing"/>
    <property type="evidence" value="ECO:0007669"/>
    <property type="project" value="InterPro"/>
</dbReference>
<dbReference type="STRING" id="196109.A0A136J6U3"/>
<dbReference type="GO" id="GO:0000294">
    <property type="term" value="P:nuclear-transcribed mRNA catabolic process, RNase MRP-dependent"/>
    <property type="evidence" value="ECO:0007669"/>
    <property type="project" value="TreeGrafter"/>
</dbReference>
<feature type="non-terminal residue" evidence="2">
    <location>
        <position position="114"/>
    </location>
</feature>
<reference evidence="3" key="1">
    <citation type="submission" date="2016-02" db="EMBL/GenBank/DDBJ databases">
        <title>Draft genome sequence of Microdochium bolleyi, a fungal endophyte of beachgrass.</title>
        <authorList>
            <consortium name="DOE Joint Genome Institute"/>
            <person name="David A.S."/>
            <person name="May G."/>
            <person name="Haridas S."/>
            <person name="Lim J."/>
            <person name="Wang M."/>
            <person name="Labutti K."/>
            <person name="Lipzen A."/>
            <person name="Barry K."/>
            <person name="Grigoriev I.V."/>
        </authorList>
    </citation>
    <scope>NUCLEOTIDE SEQUENCE [LARGE SCALE GENOMIC DNA]</scope>
    <source>
        <strain evidence="3">J235TASD1</strain>
    </source>
</reference>
<accession>A0A136J6U3</accession>
<name>A0A136J6U3_9PEZI</name>
<dbReference type="GO" id="GO:0034965">
    <property type="term" value="P:intronic box C/D snoRNA processing"/>
    <property type="evidence" value="ECO:0007669"/>
    <property type="project" value="TreeGrafter"/>
</dbReference>
<evidence type="ECO:0000313" key="3">
    <source>
        <dbReference type="Proteomes" id="UP000070501"/>
    </source>
</evidence>
<proteinExistence type="predicted"/>